<dbReference type="InterPro" id="IPR006073">
    <property type="entry name" value="GTP-bd"/>
</dbReference>
<reference evidence="2" key="1">
    <citation type="submission" date="2021-02" db="EMBL/GenBank/DDBJ databases">
        <authorList>
            <person name="Nowell W R."/>
        </authorList>
    </citation>
    <scope>NUCLEOTIDE SEQUENCE</scope>
    <source>
        <strain evidence="2">Ploen Becks lab</strain>
    </source>
</reference>
<keyword evidence="3" id="KW-1185">Reference proteome</keyword>
<dbReference type="GO" id="GO:0005525">
    <property type="term" value="F:GTP binding"/>
    <property type="evidence" value="ECO:0007669"/>
    <property type="project" value="InterPro"/>
</dbReference>
<sequence length="398" mass="46681">MKSILESFQISISLSEIFEFSERLRWPNLIKKNLESIITQVSCQELEHLKSFVVKLDFKRRINFEKFLQNLQCKLDIFYDLFKLIKEIDIKELQNVIDKINNSKEKKIFRKITCMVKYLMESNEIEIYIDDLNKVKEYKNYVFIGNTSSGKSTLINYLIGNKLEYYKDKDDFKNKIRIKETAGQMKGPAIGNAILESETDKISYFISDERKQIFWDLPGFKNGLIKRIKHVYQLSELFKKINRNFCVVLAIDQATFDTDRDDSLKIFIQQVYNLLSSNDLSSNNFIIVQTKVENFCCGISEDAILVKTEQAKVNLRNTFKRLYESNKSQNYAEYFDLLSKNETAIIFFFKPNNVGDVTETILINDRFDSSDTINNLKVNLSLEPADKNDLRNLYKLMG</sequence>
<evidence type="ECO:0000259" key="1">
    <source>
        <dbReference type="Pfam" id="PF01926"/>
    </source>
</evidence>
<feature type="non-terminal residue" evidence="2">
    <location>
        <position position="398"/>
    </location>
</feature>
<accession>A0A814SER8</accession>
<feature type="domain" description="G" evidence="1">
    <location>
        <begin position="142"/>
        <end position="274"/>
    </location>
</feature>
<protein>
    <recommendedName>
        <fullName evidence="1">G domain-containing protein</fullName>
    </recommendedName>
</protein>
<evidence type="ECO:0000313" key="3">
    <source>
        <dbReference type="Proteomes" id="UP000663879"/>
    </source>
</evidence>
<dbReference type="AlphaFoldDB" id="A0A814SER8"/>
<name>A0A814SER8_9BILA</name>
<dbReference type="Pfam" id="PF01926">
    <property type="entry name" value="MMR_HSR1"/>
    <property type="match status" value="1"/>
</dbReference>
<dbReference type="InterPro" id="IPR027417">
    <property type="entry name" value="P-loop_NTPase"/>
</dbReference>
<organism evidence="2 3">
    <name type="scientific">Brachionus calyciflorus</name>
    <dbReference type="NCBI Taxonomy" id="104777"/>
    <lineage>
        <taxon>Eukaryota</taxon>
        <taxon>Metazoa</taxon>
        <taxon>Spiralia</taxon>
        <taxon>Gnathifera</taxon>
        <taxon>Rotifera</taxon>
        <taxon>Eurotatoria</taxon>
        <taxon>Monogononta</taxon>
        <taxon>Pseudotrocha</taxon>
        <taxon>Ploima</taxon>
        <taxon>Brachionidae</taxon>
        <taxon>Brachionus</taxon>
    </lineage>
</organism>
<comment type="caution">
    <text evidence="2">The sequence shown here is derived from an EMBL/GenBank/DDBJ whole genome shotgun (WGS) entry which is preliminary data.</text>
</comment>
<dbReference type="Gene3D" id="3.40.50.300">
    <property type="entry name" value="P-loop containing nucleotide triphosphate hydrolases"/>
    <property type="match status" value="1"/>
</dbReference>
<dbReference type="Proteomes" id="UP000663879">
    <property type="component" value="Unassembled WGS sequence"/>
</dbReference>
<dbReference type="OrthoDB" id="2386367at2759"/>
<gene>
    <name evidence="2" type="ORF">OXX778_LOCUS23144</name>
</gene>
<dbReference type="SUPFAM" id="SSF52540">
    <property type="entry name" value="P-loop containing nucleoside triphosphate hydrolases"/>
    <property type="match status" value="1"/>
</dbReference>
<proteinExistence type="predicted"/>
<evidence type="ECO:0000313" key="2">
    <source>
        <dbReference type="EMBL" id="CAF1147103.1"/>
    </source>
</evidence>
<dbReference type="EMBL" id="CAJNOC010011300">
    <property type="protein sequence ID" value="CAF1147103.1"/>
    <property type="molecule type" value="Genomic_DNA"/>
</dbReference>